<dbReference type="EMBL" id="BIMW01000100">
    <property type="protein sequence ID" value="GCE94456.1"/>
    <property type="molecule type" value="Genomic_DNA"/>
</dbReference>
<sequence>MAEYQLDTLPKTPSLTQPENFGISVGNTPTLIRATNTYRYRLHLQNTALGFGLVMDTSAIAYQVNVYGYRLTLHGMTS</sequence>
<gene>
    <name evidence="2" type="ORF">NIES46_25110</name>
</gene>
<organism evidence="2 3">
    <name type="scientific">Limnospira platensis NIES-46</name>
    <dbReference type="NCBI Taxonomy" id="1236695"/>
    <lineage>
        <taxon>Bacteria</taxon>
        <taxon>Bacillati</taxon>
        <taxon>Cyanobacteriota</taxon>
        <taxon>Cyanophyceae</taxon>
        <taxon>Oscillatoriophycideae</taxon>
        <taxon>Oscillatoriales</taxon>
        <taxon>Sirenicapillariaceae</taxon>
        <taxon>Limnospira</taxon>
    </lineage>
</organism>
<evidence type="ECO:0000256" key="1">
    <source>
        <dbReference type="SAM" id="MobiDB-lite"/>
    </source>
</evidence>
<dbReference type="GeneID" id="301686065"/>
<protein>
    <submittedName>
        <fullName evidence="2">Uncharacterized protein</fullName>
    </submittedName>
</protein>
<feature type="region of interest" description="Disordered" evidence="1">
    <location>
        <begin position="1"/>
        <end position="20"/>
    </location>
</feature>
<proteinExistence type="predicted"/>
<comment type="caution">
    <text evidence="2">The sequence shown here is derived from an EMBL/GenBank/DDBJ whole genome shotgun (WGS) entry which is preliminary data.</text>
</comment>
<feature type="compositionally biased region" description="Polar residues" evidence="1">
    <location>
        <begin position="11"/>
        <end position="20"/>
    </location>
</feature>
<accession>A0A5M3T9H7</accession>
<keyword evidence="3" id="KW-1185">Reference proteome</keyword>
<name>A0A5M3T9H7_LIMPL</name>
<dbReference type="Proteomes" id="UP000326169">
    <property type="component" value="Unassembled WGS sequence"/>
</dbReference>
<dbReference type="RefSeq" id="WP_014274608.1">
    <property type="nucleotide sequence ID" value="NZ_BIMW01000100.1"/>
</dbReference>
<evidence type="ECO:0000313" key="2">
    <source>
        <dbReference type="EMBL" id="GCE94456.1"/>
    </source>
</evidence>
<reference evidence="2 3" key="1">
    <citation type="journal article" date="2019" name="J Genomics">
        <title>The Draft Genome of a Hydrogen-producing Cyanobacterium, Arthrospira platensis NIES-46.</title>
        <authorList>
            <person name="Suzuki S."/>
            <person name="Yamaguchi H."/>
            <person name="Kawachi M."/>
        </authorList>
    </citation>
    <scope>NUCLEOTIDE SEQUENCE [LARGE SCALE GENOMIC DNA]</scope>
    <source>
        <strain evidence="2 3">NIES-46</strain>
    </source>
</reference>
<evidence type="ECO:0000313" key="3">
    <source>
        <dbReference type="Proteomes" id="UP000326169"/>
    </source>
</evidence>